<evidence type="ECO:0000313" key="2">
    <source>
        <dbReference type="Proteomes" id="UP001627408"/>
    </source>
</evidence>
<accession>A0ABW8UTR1</accession>
<gene>
    <name evidence="1" type="ORF">ACERZ8_03885</name>
</gene>
<protein>
    <submittedName>
        <fullName evidence="1">Uncharacterized protein</fullName>
    </submittedName>
</protein>
<dbReference type="EMBL" id="JBHDIY010000002">
    <property type="protein sequence ID" value="MFL4469047.1"/>
    <property type="molecule type" value="Genomic_DNA"/>
</dbReference>
<evidence type="ECO:0000313" key="1">
    <source>
        <dbReference type="EMBL" id="MFL4469047.1"/>
    </source>
</evidence>
<comment type="caution">
    <text evidence="1">The sequence shown here is derived from an EMBL/GenBank/DDBJ whole genome shotgun (WGS) entry which is preliminary data.</text>
</comment>
<name>A0ABW8UTR1_9RHOB</name>
<reference evidence="1 2" key="1">
    <citation type="submission" date="2024-08" db="EMBL/GenBank/DDBJ databases">
        <title>Tateyamaria sp. nov., isolated from marine algae.</title>
        <authorList>
            <person name="Choi B.J."/>
            <person name="Kim J.M."/>
            <person name="Lee J.K."/>
            <person name="Choi D.G."/>
            <person name="Bayburt H."/>
            <person name="Baek J.H."/>
            <person name="Han D.M."/>
            <person name="Jeon C.O."/>
        </authorList>
    </citation>
    <scope>NUCLEOTIDE SEQUENCE [LARGE SCALE GENOMIC DNA]</scope>
    <source>
        <strain evidence="1 2">KMU-156</strain>
    </source>
</reference>
<dbReference type="Proteomes" id="UP001627408">
    <property type="component" value="Unassembled WGS sequence"/>
</dbReference>
<dbReference type="RefSeq" id="WP_407590807.1">
    <property type="nucleotide sequence ID" value="NZ_JBHDIY010000002.1"/>
</dbReference>
<keyword evidence="2" id="KW-1185">Reference proteome</keyword>
<proteinExistence type="predicted"/>
<sequence length="74" mass="8529">MKGTGETIAWITWKFFPHGLELARILPKLGQHRISTHNNVRAQDFADGLRAATLQPSDIHVRQYYFPLLPLRSM</sequence>
<organism evidence="1 2">
    <name type="scientific">Tateyamaria armeniaca</name>
    <dbReference type="NCBI Taxonomy" id="2518930"/>
    <lineage>
        <taxon>Bacteria</taxon>
        <taxon>Pseudomonadati</taxon>
        <taxon>Pseudomonadota</taxon>
        <taxon>Alphaproteobacteria</taxon>
        <taxon>Rhodobacterales</taxon>
        <taxon>Roseobacteraceae</taxon>
        <taxon>Tateyamaria</taxon>
    </lineage>
</organism>